<dbReference type="Proteomes" id="UP000204609">
    <property type="component" value="Segment"/>
</dbReference>
<reference evidence="3" key="1">
    <citation type="submission" date="2016-03" db="EMBL/GenBank/DDBJ databases">
        <authorList>
            <person name="Ploux O."/>
        </authorList>
    </citation>
    <scope>NUCLEOTIDE SEQUENCE [LARGE SCALE GENOMIC DNA]</scope>
</reference>
<proteinExistence type="predicted"/>
<dbReference type="GeneID" id="28800485"/>
<evidence type="ECO:0000313" key="2">
    <source>
        <dbReference type="EMBL" id="ANA86362.1"/>
    </source>
</evidence>
<gene>
    <name evidence="2" type="primary">27</name>
    <name evidence="2" type="ORF">PBI_ONEUP_27</name>
</gene>
<accession>A0A160DEU1</accession>
<name>A0A160DEU1_9CAUD</name>
<protein>
    <submittedName>
        <fullName evidence="2">Scaffolding protein</fullName>
    </submittedName>
</protein>
<dbReference type="EMBL" id="KU998245">
    <property type="protein sequence ID" value="ANA86362.1"/>
    <property type="molecule type" value="Genomic_DNA"/>
</dbReference>
<keyword evidence="3" id="KW-1185">Reference proteome</keyword>
<feature type="region of interest" description="Disordered" evidence="1">
    <location>
        <begin position="224"/>
        <end position="243"/>
    </location>
</feature>
<dbReference type="OrthoDB" id="25369at10239"/>
<feature type="compositionally biased region" description="Acidic residues" evidence="1">
    <location>
        <begin position="36"/>
        <end position="45"/>
    </location>
</feature>
<evidence type="ECO:0000256" key="1">
    <source>
        <dbReference type="SAM" id="MobiDB-lite"/>
    </source>
</evidence>
<feature type="region of interest" description="Disordered" evidence="1">
    <location>
        <begin position="1"/>
        <end position="123"/>
    </location>
</feature>
<evidence type="ECO:0000313" key="3">
    <source>
        <dbReference type="Proteomes" id="UP000204609"/>
    </source>
</evidence>
<feature type="compositionally biased region" description="Basic and acidic residues" evidence="1">
    <location>
        <begin position="110"/>
        <end position="123"/>
    </location>
</feature>
<feature type="compositionally biased region" description="Acidic residues" evidence="1">
    <location>
        <begin position="54"/>
        <end position="63"/>
    </location>
</feature>
<feature type="compositionally biased region" description="Polar residues" evidence="1">
    <location>
        <begin position="226"/>
        <end position="239"/>
    </location>
</feature>
<dbReference type="KEGG" id="vg:28800485"/>
<sequence length="265" mass="29272">MTSSNLPIHPVTGLRALGIGKRGPIWPAIGASPEHDDPDTPDLDLSDPSGGEPDPSEDDDPADSGEPQTSNGKPFATDADGNSYGYPVDTPVKEMSVEEQMNYWKRQSRKKEDQLKKAKSPDEIAKLEQELADLKAQGQTEDQKKFQEAVDAARAEGETEAKNFYLPLLHETQIRGYAHPFLKEEKAIDTWLQGIAIENFVDSETQMIDGEKVNSYLKAIYGEPGKSTTSPQFQNTGQFQGRKKERVNYAQQGAEIAARRFGTSD</sequence>
<dbReference type="RefSeq" id="YP_009274444.1">
    <property type="nucleotide sequence ID" value="NC_030917.1"/>
</dbReference>
<organism evidence="2 3">
    <name type="scientific">Gordonia phage OneUp</name>
    <dbReference type="NCBI Taxonomy" id="1838074"/>
    <lineage>
        <taxon>Viruses</taxon>
        <taxon>Duplodnaviria</taxon>
        <taxon>Heunggongvirae</taxon>
        <taxon>Uroviricota</taxon>
        <taxon>Caudoviricetes</taxon>
        <taxon>Oneupvirus</taxon>
        <taxon>Oneupvirus oneup</taxon>
    </lineage>
</organism>